<dbReference type="EMBL" id="CP016438">
    <property type="protein sequence ID" value="ANS67648.1"/>
    <property type="molecule type" value="Genomic_DNA"/>
</dbReference>
<dbReference type="KEGG" id="sls:SLINC_5424"/>
<dbReference type="RefSeq" id="WP_067438781.1">
    <property type="nucleotide sequence ID" value="NZ_CP016438.1"/>
</dbReference>
<dbReference type="OrthoDB" id="4260918at2"/>
<proteinExistence type="predicted"/>
<evidence type="ECO:0000313" key="1">
    <source>
        <dbReference type="EMBL" id="ANS67648.1"/>
    </source>
</evidence>
<accession>A0A1B1MGB7</accession>
<sequence>MNKNISRVLMGALGALVLAGTQTGVSYADGANIRAIPALVTGEAGGAAEFKPYGEHLYIEDNVADGNSIVAHMQYGSKDQWWFNHDGSGTTRHLDFDITDGTAVHLAACRGNWGGSVEDSEIFACGLWKHTTA</sequence>
<evidence type="ECO:0000313" key="2">
    <source>
        <dbReference type="Proteomes" id="UP000092598"/>
    </source>
</evidence>
<keyword evidence="2" id="KW-1185">Reference proteome</keyword>
<dbReference type="AlphaFoldDB" id="A0A1B1MGB7"/>
<protein>
    <submittedName>
        <fullName evidence="1">Uncharacterized protein</fullName>
    </submittedName>
</protein>
<reference evidence="1 2" key="1">
    <citation type="submission" date="2016-07" db="EMBL/GenBank/DDBJ databases">
        <title>Enhancement of antibiotic productionsby engineered nitrateutilization in actinobacteria.</title>
        <authorList>
            <person name="Meng S.C."/>
        </authorList>
    </citation>
    <scope>NUCLEOTIDE SEQUENCE [LARGE SCALE GENOMIC DNA]</scope>
    <source>
        <strain evidence="1 2">NRRL 2936</strain>
    </source>
</reference>
<gene>
    <name evidence="1" type="ORF">SLINC_5424</name>
</gene>
<dbReference type="Proteomes" id="UP000092598">
    <property type="component" value="Chromosome"/>
</dbReference>
<organism evidence="1 2">
    <name type="scientific">Streptomyces lincolnensis</name>
    <dbReference type="NCBI Taxonomy" id="1915"/>
    <lineage>
        <taxon>Bacteria</taxon>
        <taxon>Bacillati</taxon>
        <taxon>Actinomycetota</taxon>
        <taxon>Actinomycetes</taxon>
        <taxon>Kitasatosporales</taxon>
        <taxon>Streptomycetaceae</taxon>
        <taxon>Streptomyces</taxon>
    </lineage>
</organism>
<name>A0A1B1MGB7_STRLN</name>